<organism evidence="2 3">
    <name type="scientific">Muriicola soli</name>
    <dbReference type="NCBI Taxonomy" id="2507538"/>
    <lineage>
        <taxon>Bacteria</taxon>
        <taxon>Pseudomonadati</taxon>
        <taxon>Bacteroidota</taxon>
        <taxon>Flavobacteriia</taxon>
        <taxon>Flavobacteriales</taxon>
        <taxon>Flavobacteriaceae</taxon>
        <taxon>Muriicola</taxon>
    </lineage>
</organism>
<feature type="domain" description="BioF2-like acetyltransferase" evidence="1">
    <location>
        <begin position="99"/>
        <end position="246"/>
    </location>
</feature>
<accession>A0A411E857</accession>
<gene>
    <name evidence="2" type="ORF">EQY75_04550</name>
</gene>
<keyword evidence="2" id="KW-0808">Transferase</keyword>
<dbReference type="InterPro" id="IPR038740">
    <property type="entry name" value="BioF2-like_GNAT_dom"/>
</dbReference>
<dbReference type="Gene3D" id="3.40.630.30">
    <property type="match status" value="1"/>
</dbReference>
<dbReference type="InterPro" id="IPR016181">
    <property type="entry name" value="Acyl_CoA_acyltransferase"/>
</dbReference>
<dbReference type="AlphaFoldDB" id="A0A411E857"/>
<dbReference type="GO" id="GO:0016740">
    <property type="term" value="F:transferase activity"/>
    <property type="evidence" value="ECO:0007669"/>
    <property type="project" value="UniProtKB-KW"/>
</dbReference>
<keyword evidence="3" id="KW-1185">Reference proteome</keyword>
<name>A0A411E857_9FLAO</name>
<dbReference type="EMBL" id="CP035544">
    <property type="protein sequence ID" value="QBA63869.1"/>
    <property type="molecule type" value="Genomic_DNA"/>
</dbReference>
<protein>
    <submittedName>
        <fullName evidence="2">GNAT family N-acetyltransferase</fullName>
    </submittedName>
</protein>
<evidence type="ECO:0000259" key="1">
    <source>
        <dbReference type="Pfam" id="PF13480"/>
    </source>
</evidence>
<sequence length="387" mass="46184">MFGRIHKINFMTTFYKEVHKPDLLKYITYSEGKVLCNLAEKSKSKRSLNYSLSLVPFYAEFETGDYLCRKISQFNWNYGISTKGLTSADEYLKTQFNANGRKVILRNIRRLETCFNIRYELHYGSITDHSYTLLMNRLKSMINSRFQEKKERSKDIKEWDRIFESSKTKIRNKSASLFVIYNGEDPIEISLNYHFGRILFSSVSSFDTDYSKFGLGNIEIYKQLEWCIDNDYEFFEMGVGGMDYKRRWSNVISPYNHFIIYPNTLISKSLGVIEHTRVKFKEFLKSKKVNDFIYALIAKFNRMTIMSKRDLRYRLKKCDSGSNIKANYSSEKEIHLEDYHFLKRPVYDFLYLTQEHLSSITILELEPERKYLLISEKNSYELYFEYT</sequence>
<evidence type="ECO:0000313" key="3">
    <source>
        <dbReference type="Proteomes" id="UP000290889"/>
    </source>
</evidence>
<dbReference type="SUPFAM" id="SSF55729">
    <property type="entry name" value="Acyl-CoA N-acyltransferases (Nat)"/>
    <property type="match status" value="1"/>
</dbReference>
<proteinExistence type="predicted"/>
<dbReference type="KEGG" id="mur:EQY75_04550"/>
<reference evidence="2 3" key="1">
    <citation type="submission" date="2019-01" db="EMBL/GenBank/DDBJ databases">
        <title>Muriicola soli sp. nov., isolated from soil.</title>
        <authorList>
            <person name="Kang H.J."/>
            <person name="Kim S.B."/>
        </authorList>
    </citation>
    <scope>NUCLEOTIDE SEQUENCE [LARGE SCALE GENOMIC DNA]</scope>
    <source>
        <strain evidence="2 3">MMS17-SY002</strain>
    </source>
</reference>
<dbReference type="Proteomes" id="UP000290889">
    <property type="component" value="Chromosome"/>
</dbReference>
<evidence type="ECO:0000313" key="2">
    <source>
        <dbReference type="EMBL" id="QBA63869.1"/>
    </source>
</evidence>
<dbReference type="OrthoDB" id="1409276at2"/>
<dbReference type="Pfam" id="PF13480">
    <property type="entry name" value="Acetyltransf_6"/>
    <property type="match status" value="1"/>
</dbReference>